<feature type="transmembrane region" description="Helical" evidence="3">
    <location>
        <begin position="193"/>
        <end position="214"/>
    </location>
</feature>
<evidence type="ECO:0000313" key="4">
    <source>
        <dbReference type="EMBL" id="KIY65741.1"/>
    </source>
</evidence>
<dbReference type="Gene3D" id="1.20.1250.20">
    <property type="entry name" value="MFS general substrate transporter like domains"/>
    <property type="match status" value="2"/>
</dbReference>
<feature type="transmembrane region" description="Helical" evidence="3">
    <location>
        <begin position="55"/>
        <end position="80"/>
    </location>
</feature>
<sequence length="470" mass="50559">MSSSPSGKVEQIELATRIPLPMSQRTLTLAPEIVNPDLSSSTIHESSLAPVDRGVGAVSFLFAAFFVEGIIWGFPSAYGVFLDYYLNDPRYATQSGASTLLPIIGPISSGIIYCSGVCINPFMSRYPYHRRTSMWLGVICCFASLFGASYATRIEALVVLQGVLYAVGGSLLYIPCISYLSEWFVERRGFAQGVLFAGTSVGGLLLPLTLPHLIDKLGITVTLRALAVAILIILIVLVPFVRPRIPDSRTQTRAPAPVSNEWMTHTSLWVALASNTMQGFGYFVPIVWLPTFAREVHTDSGKRALTVALLNGAAVVGRVSVGYLSDIFEPWTIAVGTLLSTSVATFILWGLLSKTFAGVIAYGIVYGVLASGWTSLWAGFVRPVAKHNPRLVTALYSYFLFSRGLGNILSTPISAALIKQTTTTMAHFPMTGRYENMIIYVGTCFAGAAGLCLGGWAISLRTGHNAAGAD</sequence>
<keyword evidence="5" id="KW-1185">Reference proteome</keyword>
<comment type="similarity">
    <text evidence="2">Belongs to the major facilitator superfamily. Monocarboxylate porter (TC 2.A.1.13) family.</text>
</comment>
<dbReference type="PANTHER" id="PTHR11360:SF287">
    <property type="entry name" value="MFS MONOCARBOXYLATE TRANSPORTER"/>
    <property type="match status" value="1"/>
</dbReference>
<keyword evidence="3" id="KW-1133">Transmembrane helix</keyword>
<dbReference type="AlphaFoldDB" id="A0A0D7B898"/>
<protein>
    <submittedName>
        <fullName evidence="4">MFS general substrate transporter</fullName>
    </submittedName>
</protein>
<dbReference type="InterPro" id="IPR050327">
    <property type="entry name" value="Proton-linked_MCT"/>
</dbReference>
<dbReference type="Proteomes" id="UP000054007">
    <property type="component" value="Unassembled WGS sequence"/>
</dbReference>
<feature type="transmembrane region" description="Helical" evidence="3">
    <location>
        <begin position="438"/>
        <end position="458"/>
    </location>
</feature>
<name>A0A0D7B898_9AGAR</name>
<reference evidence="4 5" key="1">
    <citation type="journal article" date="2015" name="Fungal Genet. Biol.">
        <title>Evolution of novel wood decay mechanisms in Agaricales revealed by the genome sequences of Fistulina hepatica and Cylindrobasidium torrendii.</title>
        <authorList>
            <person name="Floudas D."/>
            <person name="Held B.W."/>
            <person name="Riley R."/>
            <person name="Nagy L.G."/>
            <person name="Koehler G."/>
            <person name="Ransdell A.S."/>
            <person name="Younus H."/>
            <person name="Chow J."/>
            <person name="Chiniquy J."/>
            <person name="Lipzen A."/>
            <person name="Tritt A."/>
            <person name="Sun H."/>
            <person name="Haridas S."/>
            <person name="LaButti K."/>
            <person name="Ohm R.A."/>
            <person name="Kues U."/>
            <person name="Blanchette R.A."/>
            <person name="Grigoriev I.V."/>
            <person name="Minto R.E."/>
            <person name="Hibbett D.S."/>
        </authorList>
    </citation>
    <scope>NUCLEOTIDE SEQUENCE [LARGE SCALE GENOMIC DNA]</scope>
    <source>
        <strain evidence="4 5">FP15055 ss-10</strain>
    </source>
</reference>
<evidence type="ECO:0000256" key="1">
    <source>
        <dbReference type="ARBA" id="ARBA00004141"/>
    </source>
</evidence>
<comment type="subcellular location">
    <subcellularLocation>
        <location evidence="1">Membrane</location>
        <topology evidence="1">Multi-pass membrane protein</topology>
    </subcellularLocation>
</comment>
<organism evidence="4 5">
    <name type="scientific">Cylindrobasidium torrendii FP15055 ss-10</name>
    <dbReference type="NCBI Taxonomy" id="1314674"/>
    <lineage>
        <taxon>Eukaryota</taxon>
        <taxon>Fungi</taxon>
        <taxon>Dikarya</taxon>
        <taxon>Basidiomycota</taxon>
        <taxon>Agaricomycotina</taxon>
        <taxon>Agaricomycetes</taxon>
        <taxon>Agaricomycetidae</taxon>
        <taxon>Agaricales</taxon>
        <taxon>Marasmiineae</taxon>
        <taxon>Physalacriaceae</taxon>
        <taxon>Cylindrobasidium</taxon>
    </lineage>
</organism>
<keyword evidence="3" id="KW-0812">Transmembrane</keyword>
<feature type="transmembrane region" description="Helical" evidence="3">
    <location>
        <begin position="100"/>
        <end position="122"/>
    </location>
</feature>
<feature type="transmembrane region" description="Helical" evidence="3">
    <location>
        <begin position="220"/>
        <end position="241"/>
    </location>
</feature>
<evidence type="ECO:0000256" key="2">
    <source>
        <dbReference type="ARBA" id="ARBA00006727"/>
    </source>
</evidence>
<dbReference type="EMBL" id="KN880578">
    <property type="protein sequence ID" value="KIY65741.1"/>
    <property type="molecule type" value="Genomic_DNA"/>
</dbReference>
<feature type="transmembrane region" description="Helical" evidence="3">
    <location>
        <begin position="158"/>
        <end position="181"/>
    </location>
</feature>
<feature type="transmembrane region" description="Helical" evidence="3">
    <location>
        <begin position="331"/>
        <end position="352"/>
    </location>
</feature>
<dbReference type="OrthoDB" id="2213137at2759"/>
<proteinExistence type="inferred from homology"/>
<gene>
    <name evidence="4" type="ORF">CYLTODRAFT_378916</name>
</gene>
<dbReference type="InterPro" id="IPR036259">
    <property type="entry name" value="MFS_trans_sf"/>
</dbReference>
<evidence type="ECO:0000313" key="5">
    <source>
        <dbReference type="Proteomes" id="UP000054007"/>
    </source>
</evidence>
<dbReference type="PANTHER" id="PTHR11360">
    <property type="entry name" value="MONOCARBOXYLATE TRANSPORTER"/>
    <property type="match status" value="1"/>
</dbReference>
<feature type="transmembrane region" description="Helical" evidence="3">
    <location>
        <begin position="359"/>
        <end position="378"/>
    </location>
</feature>
<dbReference type="SUPFAM" id="SSF103473">
    <property type="entry name" value="MFS general substrate transporter"/>
    <property type="match status" value="1"/>
</dbReference>
<dbReference type="Pfam" id="PF07690">
    <property type="entry name" value="MFS_1"/>
    <property type="match status" value="1"/>
</dbReference>
<accession>A0A0D7B898</accession>
<dbReference type="InterPro" id="IPR011701">
    <property type="entry name" value="MFS"/>
</dbReference>
<keyword evidence="3" id="KW-0472">Membrane</keyword>
<dbReference type="GO" id="GO:0016020">
    <property type="term" value="C:membrane"/>
    <property type="evidence" value="ECO:0007669"/>
    <property type="project" value="UniProtKB-SubCell"/>
</dbReference>
<dbReference type="GO" id="GO:0022857">
    <property type="term" value="F:transmembrane transporter activity"/>
    <property type="evidence" value="ECO:0007669"/>
    <property type="project" value="InterPro"/>
</dbReference>
<feature type="transmembrane region" description="Helical" evidence="3">
    <location>
        <begin position="398"/>
        <end position="418"/>
    </location>
</feature>
<feature type="transmembrane region" description="Helical" evidence="3">
    <location>
        <begin position="134"/>
        <end position="152"/>
    </location>
</feature>
<evidence type="ECO:0000256" key="3">
    <source>
        <dbReference type="SAM" id="Phobius"/>
    </source>
</evidence>